<evidence type="ECO:0000313" key="2">
    <source>
        <dbReference type="EMBL" id="PIP57685.1"/>
    </source>
</evidence>
<feature type="transmembrane region" description="Helical" evidence="1">
    <location>
        <begin position="302"/>
        <end position="322"/>
    </location>
</feature>
<keyword evidence="1" id="KW-0472">Membrane</keyword>
<dbReference type="Proteomes" id="UP000229847">
    <property type="component" value="Unassembled WGS sequence"/>
</dbReference>
<keyword evidence="1" id="KW-1133">Transmembrane helix</keyword>
<sequence length="532" mass="61556">MESSLLASEVKPVLEYYQDLEKRLKRKDGRGKIKVGDTFSSVASFYERIRYTIDYKKENLLRRNAIERIVKRLLWEKGEGNLLSLSETLVKELIWAKYVKNDYYPVRKVAEISAIIAKYLFLSTRFEKGWKDWLVGVASCEIEESLDPSIVSYDVFSMAIESWFKKNFEWAGDGLDEVEKENQLAIAIHRSLFRSDEPKGAYFLLRRMVKGWNGMEKEDVAKRGEEIIKALVRIRSSLKNSFQSKLYRYVQKEVAAFQILKNLIEQNPGAAQSLMGNPDEFTKEIYEICEARYDEIRQRVNLGIVRSIIYIFITKIIFAIAIEIPYELYFLKQLSWLPLASTVMIPVLFVFLVVLTIRRPGNDNTVKIAETIFDFVYEHKVTQKVSFSLTGKKRGLSYQVFSAIYGIVFVAVFSLIAYVLTKAGYDIIGIGIFFIFLSLILLFAYRVKFAASELNVTTIKESLASHLMSNLTLPFLDLGVWLADKFSQLNFFILLFDFLVEAPLKNIIGILNEWTSFLKERKEEAIEIPVER</sequence>
<name>A0A2H0BJ34_9BACT</name>
<feature type="transmembrane region" description="Helical" evidence="1">
    <location>
        <begin position="427"/>
        <end position="445"/>
    </location>
</feature>
<feature type="transmembrane region" description="Helical" evidence="1">
    <location>
        <begin position="334"/>
        <end position="357"/>
    </location>
</feature>
<organism evidence="2 3">
    <name type="scientific">Candidatus Woesebacteria bacterium CG22_combo_CG10-13_8_21_14_all_39_10</name>
    <dbReference type="NCBI Taxonomy" id="1975059"/>
    <lineage>
        <taxon>Bacteria</taxon>
        <taxon>Candidatus Woeseibacteriota</taxon>
    </lineage>
</organism>
<evidence type="ECO:0000256" key="1">
    <source>
        <dbReference type="SAM" id="Phobius"/>
    </source>
</evidence>
<feature type="transmembrane region" description="Helical" evidence="1">
    <location>
        <begin position="400"/>
        <end position="421"/>
    </location>
</feature>
<reference evidence="2 3" key="1">
    <citation type="submission" date="2017-09" db="EMBL/GenBank/DDBJ databases">
        <title>Depth-based differentiation of microbial function through sediment-hosted aquifers and enrichment of novel symbionts in the deep terrestrial subsurface.</title>
        <authorList>
            <person name="Probst A.J."/>
            <person name="Ladd B."/>
            <person name="Jarett J.K."/>
            <person name="Geller-Mcgrath D.E."/>
            <person name="Sieber C.M."/>
            <person name="Emerson J.B."/>
            <person name="Anantharaman K."/>
            <person name="Thomas B.C."/>
            <person name="Malmstrom R."/>
            <person name="Stieglmeier M."/>
            <person name="Klingl A."/>
            <person name="Woyke T."/>
            <person name="Ryan C.M."/>
            <person name="Banfield J.F."/>
        </authorList>
    </citation>
    <scope>NUCLEOTIDE SEQUENCE [LARGE SCALE GENOMIC DNA]</scope>
    <source>
        <strain evidence="2">CG22_combo_CG10-13_8_21_14_all_39_10</strain>
    </source>
</reference>
<gene>
    <name evidence="2" type="ORF">COX03_01735</name>
</gene>
<proteinExistence type="predicted"/>
<dbReference type="AlphaFoldDB" id="A0A2H0BJ34"/>
<protein>
    <submittedName>
        <fullName evidence="2">Uncharacterized protein</fullName>
    </submittedName>
</protein>
<accession>A0A2H0BJ34</accession>
<evidence type="ECO:0000313" key="3">
    <source>
        <dbReference type="Proteomes" id="UP000229847"/>
    </source>
</evidence>
<comment type="caution">
    <text evidence="2">The sequence shown here is derived from an EMBL/GenBank/DDBJ whole genome shotgun (WGS) entry which is preliminary data.</text>
</comment>
<keyword evidence="1" id="KW-0812">Transmembrane</keyword>
<dbReference type="EMBL" id="PCSW01000054">
    <property type="protein sequence ID" value="PIP57685.1"/>
    <property type="molecule type" value="Genomic_DNA"/>
</dbReference>